<feature type="region of interest" description="Disordered" evidence="1">
    <location>
        <begin position="690"/>
        <end position="732"/>
    </location>
</feature>
<evidence type="ECO:0000313" key="3">
    <source>
        <dbReference type="Proteomes" id="UP000186601"/>
    </source>
</evidence>
<dbReference type="EMBL" id="MLYV02000643">
    <property type="protein sequence ID" value="PSR80760.1"/>
    <property type="molecule type" value="Genomic_DNA"/>
</dbReference>
<dbReference type="AlphaFoldDB" id="A0A2R6NYY8"/>
<dbReference type="STRING" id="98765.A0A2R6NYY8"/>
<dbReference type="OrthoDB" id="27237at2759"/>
<dbReference type="Pfam" id="PF07093">
    <property type="entry name" value="SGT1"/>
    <property type="match status" value="1"/>
</dbReference>
<accession>A0A2R6NYY8</accession>
<dbReference type="InterPro" id="IPR010770">
    <property type="entry name" value="Ecd"/>
</dbReference>
<organism evidence="2 3">
    <name type="scientific">Hermanssonia centrifuga</name>
    <dbReference type="NCBI Taxonomy" id="98765"/>
    <lineage>
        <taxon>Eukaryota</taxon>
        <taxon>Fungi</taxon>
        <taxon>Dikarya</taxon>
        <taxon>Basidiomycota</taxon>
        <taxon>Agaricomycotina</taxon>
        <taxon>Agaricomycetes</taxon>
        <taxon>Polyporales</taxon>
        <taxon>Meruliaceae</taxon>
        <taxon>Hermanssonia</taxon>
    </lineage>
</organism>
<feature type="compositionally biased region" description="Basic and acidic residues" evidence="1">
    <location>
        <begin position="585"/>
        <end position="594"/>
    </location>
</feature>
<feature type="compositionally biased region" description="Polar residues" evidence="1">
    <location>
        <begin position="571"/>
        <end position="584"/>
    </location>
</feature>
<evidence type="ECO:0000313" key="2">
    <source>
        <dbReference type="EMBL" id="PSR80760.1"/>
    </source>
</evidence>
<dbReference type="GO" id="GO:0005634">
    <property type="term" value="C:nucleus"/>
    <property type="evidence" value="ECO:0007669"/>
    <property type="project" value="TreeGrafter"/>
</dbReference>
<feature type="compositionally biased region" description="Polar residues" evidence="1">
    <location>
        <begin position="450"/>
        <end position="461"/>
    </location>
</feature>
<evidence type="ECO:0008006" key="4">
    <source>
        <dbReference type="Google" id="ProtNLM"/>
    </source>
</evidence>
<feature type="compositionally biased region" description="Acidic residues" evidence="1">
    <location>
        <begin position="616"/>
        <end position="640"/>
    </location>
</feature>
<feature type="compositionally biased region" description="Basic and acidic residues" evidence="1">
    <location>
        <begin position="478"/>
        <end position="504"/>
    </location>
</feature>
<dbReference type="Proteomes" id="UP000186601">
    <property type="component" value="Unassembled WGS sequence"/>
</dbReference>
<dbReference type="PANTHER" id="PTHR13060">
    <property type="entry name" value="SGT1 PROTEIN HSGT1 SUPPRESSOR OF GCR2"/>
    <property type="match status" value="1"/>
</dbReference>
<dbReference type="PANTHER" id="PTHR13060:SF0">
    <property type="entry name" value="PROTEIN ECDYSONELESS HOMOLOG"/>
    <property type="match status" value="1"/>
</dbReference>
<evidence type="ECO:0000256" key="1">
    <source>
        <dbReference type="SAM" id="MobiDB-lite"/>
    </source>
</evidence>
<feature type="compositionally biased region" description="Acidic residues" evidence="1">
    <location>
        <begin position="508"/>
        <end position="541"/>
    </location>
</feature>
<sequence>MDIFNRPPAISEDTLQYTLYPTLELSDKASVTTLAVLMQSYVDSMLPEMQWHRDAFQLKVSTNPDGDGFVLEGTMRVGDCVDDEWCAVWLLREISAKWDVAVRVFDSDGEFLLIEAADHLPAWVTPSNAENRVWIYNSHLHLVPLSHISAPSSKERRRGYPRAHADEDEIEQPDEEDFITASDAIKLLRDSLADTRASQDVENAVWHRIMGYPGAARAHVHYTKTYLPVDVAKALAVNPGLVQKAVETFYTRDALQLRAAHRMSRFPPEPSVPATVRMTRTAYAQLVGQKFYPPKIFPRWSEAEGTSEWRWRDVGMKIACGFEMLYQESKSRPSGANSQEAAKSFLEARKEALQRNPDYQKYIENLTSSGYFKGELEGSQLWNELAERAANAFVEARRDDDTNRPSFASQADAAAAKGNLASTRDLPEDSDEWLNVTAEDFDAMLEKSTGKSQSKVEQSSDGAMDVDTDGNIEEEEEKVAREQASRLKDLAKKVEDFVEGKGDVEGAVFEDEVLSDGELGDDSDDSDDSDDMATSDEDEDKDVQQVTRKEAMDRLVPGIDPSEYGKMPATFHSNSQRVAPTTVETEIREEKPEEGPDNQPYMRPIRPPILPRDEYEGVVDSDDETDEEGEGGGEDEESDEDKPQVVGEVEIDMEEEQDEFLEFARHALGVSDEQWNEIVKDRQSRGAFVPAKATIPINNSKTTTSPSNPPTEHSRVPRVPAPGPRPNVNPNLDSFEAVMQAMDAELARNRSATAQMPSAKTDKGKGKMQATEADEDDEEDIEAAMEAELKDVLDKGFDEDDAEIGGGEHMDYNLIKNFLESFRSQGGLSGPVSNLAGRLQSGWALPRDES</sequence>
<reference evidence="2 3" key="1">
    <citation type="submission" date="2018-02" db="EMBL/GenBank/DDBJ databases">
        <title>Genome sequence of the basidiomycete white-rot fungus Phlebia centrifuga.</title>
        <authorList>
            <person name="Granchi Z."/>
            <person name="Peng M."/>
            <person name="de Vries R.P."/>
            <person name="Hilden K."/>
            <person name="Makela M.R."/>
            <person name="Grigoriev I."/>
            <person name="Riley R."/>
        </authorList>
    </citation>
    <scope>NUCLEOTIDE SEQUENCE [LARGE SCALE GENOMIC DNA]</scope>
    <source>
        <strain evidence="2 3">FBCC195</strain>
    </source>
</reference>
<feature type="region of interest" description="Disordered" evidence="1">
    <location>
        <begin position="748"/>
        <end position="779"/>
    </location>
</feature>
<keyword evidence="3" id="KW-1185">Reference proteome</keyword>
<comment type="caution">
    <text evidence="2">The sequence shown here is derived from an EMBL/GenBank/DDBJ whole genome shotgun (WGS) entry which is preliminary data.</text>
</comment>
<protein>
    <recommendedName>
        <fullName evidence="4">SGT1-domain-containing protein</fullName>
    </recommendedName>
</protein>
<gene>
    <name evidence="2" type="ORF">PHLCEN_2v6676</name>
</gene>
<proteinExistence type="predicted"/>
<name>A0A2R6NYY8_9APHY</name>
<feature type="region of interest" description="Disordered" evidence="1">
    <location>
        <begin position="444"/>
        <end position="648"/>
    </location>
</feature>
<feature type="compositionally biased region" description="Acidic residues" evidence="1">
    <location>
        <begin position="464"/>
        <end position="477"/>
    </location>
</feature>